<keyword evidence="2" id="KW-1185">Reference proteome</keyword>
<name>A0AAF0BX04_9ACTN</name>
<dbReference type="KEGG" id="ima:PO878_06825"/>
<dbReference type="AlphaFoldDB" id="A0AAF0BX04"/>
<organism evidence="1 2">
    <name type="scientific">Iamia majanohamensis</name>
    <dbReference type="NCBI Taxonomy" id="467976"/>
    <lineage>
        <taxon>Bacteria</taxon>
        <taxon>Bacillati</taxon>
        <taxon>Actinomycetota</taxon>
        <taxon>Acidimicrobiia</taxon>
        <taxon>Acidimicrobiales</taxon>
        <taxon>Iamiaceae</taxon>
        <taxon>Iamia</taxon>
    </lineage>
</organism>
<dbReference type="Proteomes" id="UP001216390">
    <property type="component" value="Chromosome"/>
</dbReference>
<dbReference type="EMBL" id="CP116942">
    <property type="protein sequence ID" value="WCO68440.1"/>
    <property type="molecule type" value="Genomic_DNA"/>
</dbReference>
<reference evidence="1" key="1">
    <citation type="submission" date="2023-01" db="EMBL/GenBank/DDBJ databases">
        <title>The diversity of Class Acidimicrobiia in South China Sea sediment environments and the proposal of Iamia marina sp. nov., a novel species of the genus Iamia.</title>
        <authorList>
            <person name="He Y."/>
            <person name="Tian X."/>
        </authorList>
    </citation>
    <scope>NUCLEOTIDE SEQUENCE</scope>
    <source>
        <strain evidence="1">DSM 19957</strain>
    </source>
</reference>
<dbReference type="RefSeq" id="WP_272737957.1">
    <property type="nucleotide sequence ID" value="NZ_CP116942.1"/>
</dbReference>
<evidence type="ECO:0000313" key="1">
    <source>
        <dbReference type="EMBL" id="WCO68440.1"/>
    </source>
</evidence>
<accession>A0AAF0BX04</accession>
<proteinExistence type="predicted"/>
<sequence>MDATAVHFAAAARLLGDTARARGLVVPAFRSPPRRSGAARTLRRWSGGGATVSVEVRGRPYEAVVADMVEGVVVANRVEGPDATRLRTALWAAVLEGEGGTMAAA</sequence>
<evidence type="ECO:0000313" key="2">
    <source>
        <dbReference type="Proteomes" id="UP001216390"/>
    </source>
</evidence>
<gene>
    <name evidence="1" type="ORF">PO878_06825</name>
</gene>
<protein>
    <submittedName>
        <fullName evidence="1">Uncharacterized protein</fullName>
    </submittedName>
</protein>